<evidence type="ECO:0000256" key="1">
    <source>
        <dbReference type="SAM" id="MobiDB-lite"/>
    </source>
</evidence>
<feature type="region of interest" description="Disordered" evidence="1">
    <location>
        <begin position="136"/>
        <end position="220"/>
    </location>
</feature>
<feature type="compositionally biased region" description="Low complexity" evidence="1">
    <location>
        <begin position="167"/>
        <end position="177"/>
    </location>
</feature>
<evidence type="ECO:0000313" key="3">
    <source>
        <dbReference type="Proteomes" id="UP000094112"/>
    </source>
</evidence>
<accession>A0A1E3P415</accession>
<organism evidence="2 3">
    <name type="scientific">Wickerhamomyces anomalus (strain ATCC 58044 / CBS 1984 / NCYC 433 / NRRL Y-366-8)</name>
    <name type="common">Yeast</name>
    <name type="synonym">Hansenula anomala</name>
    <dbReference type="NCBI Taxonomy" id="683960"/>
    <lineage>
        <taxon>Eukaryota</taxon>
        <taxon>Fungi</taxon>
        <taxon>Dikarya</taxon>
        <taxon>Ascomycota</taxon>
        <taxon>Saccharomycotina</taxon>
        <taxon>Saccharomycetes</taxon>
        <taxon>Phaffomycetales</taxon>
        <taxon>Wickerhamomycetaceae</taxon>
        <taxon>Wickerhamomyces</taxon>
    </lineage>
</organism>
<feature type="compositionally biased region" description="Polar residues" evidence="1">
    <location>
        <begin position="183"/>
        <end position="199"/>
    </location>
</feature>
<dbReference type="GeneID" id="30202040"/>
<sequence>MSPKTNAVGANRPLTKLEKQRERNRIRGYLKKQGVKSVHELVASPQNDFIKERYRATNPIPRDAQTIEPALPSTSESSFGKTSYSIEERISITEDFIKSHLSANKYLTKYPHLNVCKSTLNYWKINHLKSLGTALEKSSSREQSPALRNGSQGQGFRDQDSSPPPHTSTTPSQSLTPTDRKLNTTTPNSEATFTDQGTITRDHTPERTTCATPIAPPSLHIDNQISNVHTQNSNESTLSEMNNLQKSQIPIKDRKPFKKVEPFPYPKALCALEMWGQVYQVQYDNAQRDQVVRDNFLYFVARYQDEYKIFQEEFNSTITTTQMETIMKKLGFTSPPATAPPPTVTTESHNEQETPNPYPVEASMSHNIKENKSEKSTNDQSRVDFENQAYKRYVESLVLVERYTRLNKDIVVTDPRPHRTGMSNIFTSGLVEQSRTRIISDEQYEEHLKLLSIFVKAHKGDIDL</sequence>
<reference evidence="2 3" key="1">
    <citation type="journal article" date="2016" name="Proc. Natl. Acad. Sci. U.S.A.">
        <title>Comparative genomics of biotechnologically important yeasts.</title>
        <authorList>
            <person name="Riley R."/>
            <person name="Haridas S."/>
            <person name="Wolfe K.H."/>
            <person name="Lopes M.R."/>
            <person name="Hittinger C.T."/>
            <person name="Goeker M."/>
            <person name="Salamov A.A."/>
            <person name="Wisecaver J.H."/>
            <person name="Long T.M."/>
            <person name="Calvey C.H."/>
            <person name="Aerts A.L."/>
            <person name="Barry K.W."/>
            <person name="Choi C."/>
            <person name="Clum A."/>
            <person name="Coughlan A.Y."/>
            <person name="Deshpande S."/>
            <person name="Douglass A.P."/>
            <person name="Hanson S.J."/>
            <person name="Klenk H.-P."/>
            <person name="LaButti K.M."/>
            <person name="Lapidus A."/>
            <person name="Lindquist E.A."/>
            <person name="Lipzen A.M."/>
            <person name="Meier-Kolthoff J.P."/>
            <person name="Ohm R.A."/>
            <person name="Otillar R.P."/>
            <person name="Pangilinan J.L."/>
            <person name="Peng Y."/>
            <person name="Rokas A."/>
            <person name="Rosa C.A."/>
            <person name="Scheuner C."/>
            <person name="Sibirny A.A."/>
            <person name="Slot J.C."/>
            <person name="Stielow J.B."/>
            <person name="Sun H."/>
            <person name="Kurtzman C.P."/>
            <person name="Blackwell M."/>
            <person name="Grigoriev I.V."/>
            <person name="Jeffries T.W."/>
        </authorList>
    </citation>
    <scope>NUCLEOTIDE SEQUENCE [LARGE SCALE GENOMIC DNA]</scope>
    <source>
        <strain evidence="3">ATCC 58044 / CBS 1984 / NCYC 433 / NRRL Y-366-8</strain>
    </source>
</reference>
<dbReference type="EMBL" id="KV454210">
    <property type="protein sequence ID" value="ODQ60231.1"/>
    <property type="molecule type" value="Genomic_DNA"/>
</dbReference>
<dbReference type="RefSeq" id="XP_019039438.1">
    <property type="nucleotide sequence ID" value="XM_019184794.1"/>
</dbReference>
<gene>
    <name evidence="2" type="ORF">WICANDRAFT_78842</name>
</gene>
<proteinExistence type="predicted"/>
<feature type="region of interest" description="Disordered" evidence="1">
    <location>
        <begin position="332"/>
        <end position="362"/>
    </location>
</feature>
<keyword evidence="3" id="KW-1185">Reference proteome</keyword>
<protein>
    <submittedName>
        <fullName evidence="2">Uncharacterized protein</fullName>
    </submittedName>
</protein>
<name>A0A1E3P415_WICAA</name>
<dbReference type="AlphaFoldDB" id="A0A1E3P415"/>
<dbReference type="Proteomes" id="UP000094112">
    <property type="component" value="Unassembled WGS sequence"/>
</dbReference>
<evidence type="ECO:0000313" key="2">
    <source>
        <dbReference type="EMBL" id="ODQ60231.1"/>
    </source>
</evidence>